<proteinExistence type="predicted"/>
<protein>
    <submittedName>
        <fullName evidence="1">Uncharacterized protein</fullName>
    </submittedName>
</protein>
<sequence>MINDRNLFDEFEANRRKNRGMKIAAESRNELLAVAQQIAIEIGKTQKFVTMDDVYK</sequence>
<feature type="non-terminal residue" evidence="1">
    <location>
        <position position="56"/>
    </location>
</feature>
<gene>
    <name evidence="1" type="ORF">UFOVP1116_1</name>
</gene>
<accession>A0A6J5QKZ2</accession>
<name>A0A6J5QKZ2_9CAUD</name>
<organism evidence="1">
    <name type="scientific">uncultured Caudovirales phage</name>
    <dbReference type="NCBI Taxonomy" id="2100421"/>
    <lineage>
        <taxon>Viruses</taxon>
        <taxon>Duplodnaviria</taxon>
        <taxon>Heunggongvirae</taxon>
        <taxon>Uroviricota</taxon>
        <taxon>Caudoviricetes</taxon>
        <taxon>Peduoviridae</taxon>
        <taxon>Maltschvirus</taxon>
        <taxon>Maltschvirus maltsch</taxon>
    </lineage>
</organism>
<dbReference type="EMBL" id="LR797066">
    <property type="protein sequence ID" value="CAB4184402.1"/>
    <property type="molecule type" value="Genomic_DNA"/>
</dbReference>
<evidence type="ECO:0000313" key="1">
    <source>
        <dbReference type="EMBL" id="CAB4184402.1"/>
    </source>
</evidence>
<reference evidence="1" key="1">
    <citation type="submission" date="2020-05" db="EMBL/GenBank/DDBJ databases">
        <authorList>
            <person name="Chiriac C."/>
            <person name="Salcher M."/>
            <person name="Ghai R."/>
            <person name="Kavagutti S V."/>
        </authorList>
    </citation>
    <scope>NUCLEOTIDE SEQUENCE</scope>
</reference>